<feature type="compositionally biased region" description="Acidic residues" evidence="1">
    <location>
        <begin position="60"/>
        <end position="115"/>
    </location>
</feature>
<dbReference type="EMBL" id="BAAAVT010000015">
    <property type="protein sequence ID" value="GAA3070151.1"/>
    <property type="molecule type" value="Genomic_DNA"/>
</dbReference>
<feature type="region of interest" description="Disordered" evidence="1">
    <location>
        <begin position="51"/>
        <end position="124"/>
    </location>
</feature>
<protein>
    <submittedName>
        <fullName evidence="2">Uncharacterized protein</fullName>
    </submittedName>
</protein>
<evidence type="ECO:0000256" key="1">
    <source>
        <dbReference type="SAM" id="MobiDB-lite"/>
    </source>
</evidence>
<evidence type="ECO:0000313" key="3">
    <source>
        <dbReference type="Proteomes" id="UP001500236"/>
    </source>
</evidence>
<organism evidence="2 3">
    <name type="scientific">Nesterenkonia aethiopica</name>
    <dbReference type="NCBI Taxonomy" id="269144"/>
    <lineage>
        <taxon>Bacteria</taxon>
        <taxon>Bacillati</taxon>
        <taxon>Actinomycetota</taxon>
        <taxon>Actinomycetes</taxon>
        <taxon>Micrococcales</taxon>
        <taxon>Micrococcaceae</taxon>
        <taxon>Nesterenkonia</taxon>
    </lineage>
</organism>
<evidence type="ECO:0000313" key="2">
    <source>
        <dbReference type="EMBL" id="GAA3070151.1"/>
    </source>
</evidence>
<gene>
    <name evidence="2" type="ORF">GCM10010529_23180</name>
</gene>
<keyword evidence="3" id="KW-1185">Reference proteome</keyword>
<dbReference type="Proteomes" id="UP001500236">
    <property type="component" value="Unassembled WGS sequence"/>
</dbReference>
<sequence length="386" mass="40820">MASGIGIWQVDEHVYATDATAENYWEALSSGNGSAAVGMFSSVPELGALGPAQNLVLSAETEDETPDEDTDDEPEQDDAERDDAEQDDAADPDDAEDGATEDSAEDSEDAAEPEDAPAPPAEDRLELGSVDSVLLDGEALSHSAEQIEALSITERSDGADLAFTVDGEQHEAHLPMTREGSVWFFFDDWKLAPEAMTEVELSVPAASLGGIGQVEVNGQPVNLHEDGATLAAFVPTVVDVGIDSQWLTGSGHDVVTAEGDHRIDIELEASETAAELLHDEVEEYLTGCAEQEVLMPSGCPMGITTPNQVDADTISWEMPDPSDISLTFGDDGWSISGADNLRATVTFESLDYFDGGELDESHDVSFGLDIQVGASGEDLVISVIGD</sequence>
<proteinExistence type="predicted"/>
<accession>A0ABP6M0A7</accession>
<name>A0ABP6M0A7_9MICC</name>
<reference evidence="3" key="1">
    <citation type="journal article" date="2019" name="Int. J. Syst. Evol. Microbiol.">
        <title>The Global Catalogue of Microorganisms (GCM) 10K type strain sequencing project: providing services to taxonomists for standard genome sequencing and annotation.</title>
        <authorList>
            <consortium name="The Broad Institute Genomics Platform"/>
            <consortium name="The Broad Institute Genome Sequencing Center for Infectious Disease"/>
            <person name="Wu L."/>
            <person name="Ma J."/>
        </authorList>
    </citation>
    <scope>NUCLEOTIDE SEQUENCE [LARGE SCALE GENOMIC DNA]</scope>
    <source>
        <strain evidence="3">JCM 14309</strain>
    </source>
</reference>
<comment type="caution">
    <text evidence="2">The sequence shown here is derived from an EMBL/GenBank/DDBJ whole genome shotgun (WGS) entry which is preliminary data.</text>
</comment>